<keyword evidence="8" id="KW-0010">Activator</keyword>
<evidence type="ECO:0000256" key="7">
    <source>
        <dbReference type="ARBA" id="ARBA00023015"/>
    </source>
</evidence>
<comment type="similarity">
    <text evidence="2">Belongs to the MGMT family.</text>
</comment>
<evidence type="ECO:0000256" key="4">
    <source>
        <dbReference type="ARBA" id="ARBA00022603"/>
    </source>
</evidence>
<evidence type="ECO:0000256" key="3">
    <source>
        <dbReference type="ARBA" id="ARBA00011918"/>
    </source>
</evidence>
<dbReference type="InterPro" id="IPR009057">
    <property type="entry name" value="Homeodomain-like_sf"/>
</dbReference>
<keyword evidence="13" id="KW-0862">Zinc</keyword>
<dbReference type="InterPro" id="IPR036217">
    <property type="entry name" value="MethylDNA_cys_MeTrfase_DNAb"/>
</dbReference>
<keyword evidence="9" id="KW-0804">Transcription</keyword>
<name>A0A0E1X318_9HYPH</name>
<dbReference type="InterPro" id="IPR018060">
    <property type="entry name" value="HTH_AraC"/>
</dbReference>
<evidence type="ECO:0000256" key="13">
    <source>
        <dbReference type="PIRSR" id="PIRSR000409-3"/>
    </source>
</evidence>
<feature type="binding site" evidence="13">
    <location>
        <position position="41"/>
    </location>
    <ligand>
        <name>Zn(2+)</name>
        <dbReference type="ChEBI" id="CHEBI:29105"/>
    </ligand>
</feature>
<dbReference type="PANTHER" id="PTHR10815">
    <property type="entry name" value="METHYLATED-DNA--PROTEIN-CYSTEINE METHYLTRANSFERASE"/>
    <property type="match status" value="1"/>
</dbReference>
<evidence type="ECO:0000256" key="12">
    <source>
        <dbReference type="PIRSR" id="PIRSR000409-1"/>
    </source>
</evidence>
<dbReference type="InterPro" id="IPR014048">
    <property type="entry name" value="MethylDNA_cys_MeTrfase_DNA-bd"/>
</dbReference>
<dbReference type="GO" id="GO:0003908">
    <property type="term" value="F:methylated-DNA-[protein]-cysteine S-methyltransferase activity"/>
    <property type="evidence" value="ECO:0007669"/>
    <property type="project" value="UniProtKB-EC"/>
</dbReference>
<evidence type="ECO:0000256" key="10">
    <source>
        <dbReference type="ARBA" id="ARBA00023204"/>
    </source>
</evidence>
<organism evidence="15">
    <name type="scientific">Brucella pinnipedialis M292/94/1</name>
    <dbReference type="NCBI Taxonomy" id="520462"/>
    <lineage>
        <taxon>Bacteria</taxon>
        <taxon>Pseudomonadati</taxon>
        <taxon>Pseudomonadota</taxon>
        <taxon>Alphaproteobacteria</taxon>
        <taxon>Hyphomicrobiales</taxon>
        <taxon>Brucellaceae</taxon>
        <taxon>Brucella/Ochrobactrum group</taxon>
        <taxon>Brucella</taxon>
    </lineage>
</organism>
<dbReference type="GeneID" id="55590137"/>
<dbReference type="SUPFAM" id="SSF46689">
    <property type="entry name" value="Homeodomain-like"/>
    <property type="match status" value="1"/>
</dbReference>
<evidence type="ECO:0000256" key="8">
    <source>
        <dbReference type="ARBA" id="ARBA00023159"/>
    </source>
</evidence>
<dbReference type="Gene3D" id="3.40.10.10">
    <property type="entry name" value="DNA Methylphosphotriester Repair Domain"/>
    <property type="match status" value="1"/>
</dbReference>
<dbReference type="Pfam" id="PF12833">
    <property type="entry name" value="HTH_18"/>
    <property type="match status" value="1"/>
</dbReference>
<comment type="cofactor">
    <cofactor evidence="13">
        <name>Zn(2+)</name>
        <dbReference type="ChEBI" id="CHEBI:29105"/>
    </cofactor>
    <text evidence="13">Binds 1 zinc ion per subunit.</text>
</comment>
<protein>
    <recommendedName>
        <fullName evidence="3">methylated-DNA--[protein]-cysteine S-methyltransferase</fullName>
        <ecNumber evidence="3">2.1.1.63</ecNumber>
    </recommendedName>
</protein>
<dbReference type="FunFam" id="1.10.10.10:FF:000214">
    <property type="entry name" value="Methylated-DNA--protein-cysteine methyltransferase"/>
    <property type="match status" value="1"/>
</dbReference>
<dbReference type="SUPFAM" id="SSF46767">
    <property type="entry name" value="Methylated DNA-protein cysteine methyltransferase, C-terminal domain"/>
    <property type="match status" value="1"/>
</dbReference>
<comment type="catalytic activity">
    <reaction evidence="1">
        <text>a 4-O-methyl-thymidine in DNA + L-cysteinyl-[protein] = a thymidine in DNA + S-methyl-L-cysteinyl-[protein]</text>
        <dbReference type="Rhea" id="RHEA:53428"/>
        <dbReference type="Rhea" id="RHEA-COMP:10131"/>
        <dbReference type="Rhea" id="RHEA-COMP:10132"/>
        <dbReference type="Rhea" id="RHEA-COMP:13555"/>
        <dbReference type="Rhea" id="RHEA-COMP:13556"/>
        <dbReference type="ChEBI" id="CHEBI:29950"/>
        <dbReference type="ChEBI" id="CHEBI:82612"/>
        <dbReference type="ChEBI" id="CHEBI:137386"/>
        <dbReference type="ChEBI" id="CHEBI:137387"/>
        <dbReference type="EC" id="2.1.1.63"/>
    </reaction>
</comment>
<feature type="domain" description="HTH araC/xylS-type" evidence="14">
    <location>
        <begin position="96"/>
        <end position="193"/>
    </location>
</feature>
<evidence type="ECO:0000256" key="2">
    <source>
        <dbReference type="ARBA" id="ARBA00008711"/>
    </source>
</evidence>
<feature type="active site" description="Nucleophile; methyl group acceptor from either O6-methylguanine or O4-methylthymine" evidence="12">
    <location>
        <position position="331"/>
    </location>
</feature>
<evidence type="ECO:0000256" key="9">
    <source>
        <dbReference type="ARBA" id="ARBA00023163"/>
    </source>
</evidence>
<evidence type="ECO:0000256" key="6">
    <source>
        <dbReference type="ARBA" id="ARBA00022763"/>
    </source>
</evidence>
<feature type="binding site" evidence="13">
    <location>
        <position position="45"/>
    </location>
    <ligand>
        <name>Zn(2+)</name>
        <dbReference type="ChEBI" id="CHEBI:29105"/>
    </ligand>
</feature>
<dbReference type="HOGENOM" id="CLU_000445_52_0_5"/>
<proteinExistence type="inferred from homology"/>
<dbReference type="AlphaFoldDB" id="A0A0E1X318"/>
<keyword evidence="5 15" id="KW-0808">Transferase</keyword>
<dbReference type="Proteomes" id="UP000004659">
    <property type="component" value="Unassembled WGS sequence"/>
</dbReference>
<dbReference type="InterPro" id="IPR004026">
    <property type="entry name" value="Ada_DNA_repair_Zn-bd"/>
</dbReference>
<accession>A0A0E1X318</accession>
<dbReference type="GO" id="GO:0006281">
    <property type="term" value="P:DNA repair"/>
    <property type="evidence" value="ECO:0007669"/>
    <property type="project" value="UniProtKB-KW"/>
</dbReference>
<keyword evidence="10" id="KW-0234">DNA repair</keyword>
<dbReference type="Gene3D" id="1.10.10.10">
    <property type="entry name" value="Winged helix-like DNA-binding domain superfamily/Winged helix DNA-binding domain"/>
    <property type="match status" value="1"/>
</dbReference>
<dbReference type="Pfam" id="PF01035">
    <property type="entry name" value="DNA_binding_1"/>
    <property type="match status" value="1"/>
</dbReference>
<keyword evidence="13" id="KW-0479">Metal-binding</keyword>
<dbReference type="PIRSF" id="PIRSF000409">
    <property type="entry name" value="Ada"/>
    <property type="match status" value="1"/>
</dbReference>
<keyword evidence="7" id="KW-0805">Transcription regulation</keyword>
<evidence type="ECO:0000256" key="5">
    <source>
        <dbReference type="ARBA" id="ARBA00022679"/>
    </source>
</evidence>
<reference evidence="15" key="1">
    <citation type="submission" date="2009-01" db="EMBL/GenBank/DDBJ databases">
        <title>The Genome Sequence of Brucella pinnipedialis M292/94/1.</title>
        <authorList>
            <consortium name="The Broad Institute Genome Sequencing Platform"/>
            <person name="Ward D."/>
            <person name="Young S.K."/>
            <person name="Kodira C.D."/>
            <person name="Zeng Q."/>
            <person name="Koehrsen M."/>
            <person name="Alvarado L."/>
            <person name="Berlin A."/>
            <person name="Borenstein D."/>
            <person name="Chen Z."/>
            <person name="Engels R."/>
            <person name="Freedman E."/>
            <person name="Gellesch M."/>
            <person name="Goldberg J."/>
            <person name="Griggs A."/>
            <person name="Gujja S."/>
            <person name="Heiman D."/>
            <person name="Hepburn T."/>
            <person name="Howarth C."/>
            <person name="Jen D."/>
            <person name="Larson L."/>
            <person name="Lewis B."/>
            <person name="Mehta T."/>
            <person name="Park D."/>
            <person name="Pearson M."/>
            <person name="Roberts A."/>
            <person name="Saif S."/>
            <person name="Shea T."/>
            <person name="Shenoy N."/>
            <person name="Sisk P."/>
            <person name="Stolte C."/>
            <person name="Sykes S."/>
            <person name="Walk T."/>
            <person name="White J."/>
            <person name="Yandava C."/>
            <person name="Whatmore A.M."/>
            <person name="Perrett L.L."/>
            <person name="O'Callaghan D."/>
            <person name="Nusbaum C."/>
            <person name="Galagan J."/>
            <person name="Birren B."/>
        </authorList>
    </citation>
    <scope>NUCLEOTIDE SEQUENCE [LARGE SCALE GENOMIC DNA]</scope>
    <source>
        <strain evidence="15">M292/94/1</strain>
    </source>
</reference>
<feature type="active site" description="Nucleophile; methyl group acceptor from methylphosphotriester" evidence="12">
    <location>
        <position position="41"/>
    </location>
</feature>
<dbReference type="InterPro" id="IPR036631">
    <property type="entry name" value="MGMT_N_sf"/>
</dbReference>
<dbReference type="CDD" id="cd06445">
    <property type="entry name" value="ATase"/>
    <property type="match status" value="1"/>
</dbReference>
<dbReference type="Gene3D" id="3.30.160.70">
    <property type="entry name" value="Methylated DNA-protein cysteine methyltransferase domain"/>
    <property type="match status" value="1"/>
</dbReference>
<feature type="binding site" evidence="13">
    <location>
        <position position="72"/>
    </location>
    <ligand>
        <name>Zn(2+)</name>
        <dbReference type="ChEBI" id="CHEBI:29105"/>
    </ligand>
</feature>
<dbReference type="SUPFAM" id="SSF53155">
    <property type="entry name" value="Methylated DNA-protein cysteine methyltransferase domain"/>
    <property type="match status" value="1"/>
</dbReference>
<dbReference type="InterPro" id="IPR036388">
    <property type="entry name" value="WH-like_DNA-bd_sf"/>
</dbReference>
<dbReference type="GO" id="GO:0003700">
    <property type="term" value="F:DNA-binding transcription factor activity"/>
    <property type="evidence" value="ECO:0007669"/>
    <property type="project" value="InterPro"/>
</dbReference>
<sequence length="361" mass="39718">MNLMIPKTHDPDESRWQKVLDRDKASDGKFVYAVRTTGVYCRPSCPSRRGKRENVQFFNGCEDAERAGFRPCLRCKPDLSDTLATQNNARHAEMVASACRFIETAETQPSLEEIANVVKASPAHFHRVFKAFTGLTPKAYADAHRAGRMRAALDMPQIRVTDAIYDAGYNSSSRFYEASDRILGMTPKAYRAGGKDADIRFAIGQSTLGAVLVAASGKGVCAIFMGDDPQGLIHDLEKRFPKANLIGADRNFENLVAEVVGFVEAPGIGLDLPLDLRGTAFQQRVWRALCEIPAGETVSYTDIAERISAPRAVRAVAQACAANKIAVAVPCHRVVRNDGGISGYRWGVERKRDLLERERKA</sequence>
<dbReference type="PANTHER" id="PTHR10815:SF14">
    <property type="entry name" value="BIFUNCTIONAL TRANSCRIPTIONAL ACTIVATOR_DNA REPAIR ENZYME ADA"/>
    <property type="match status" value="1"/>
</dbReference>
<keyword evidence="6" id="KW-0227">DNA damage</keyword>
<dbReference type="GO" id="GO:0043565">
    <property type="term" value="F:sequence-specific DNA binding"/>
    <property type="evidence" value="ECO:0007669"/>
    <property type="project" value="InterPro"/>
</dbReference>
<dbReference type="NCBIfam" id="NF011964">
    <property type="entry name" value="PRK15435.1"/>
    <property type="match status" value="1"/>
</dbReference>
<dbReference type="RefSeq" id="WP_004682986.1">
    <property type="nucleotide sequence ID" value="NZ_EQ999546.1"/>
</dbReference>
<evidence type="ECO:0000313" key="15">
    <source>
        <dbReference type="EMBL" id="EEZ30546.1"/>
    </source>
</evidence>
<comment type="catalytic activity">
    <reaction evidence="11">
        <text>a 6-O-methyl-2'-deoxyguanosine in DNA + L-cysteinyl-[protein] = S-methyl-L-cysteinyl-[protein] + a 2'-deoxyguanosine in DNA</text>
        <dbReference type="Rhea" id="RHEA:24000"/>
        <dbReference type="Rhea" id="RHEA-COMP:10131"/>
        <dbReference type="Rhea" id="RHEA-COMP:10132"/>
        <dbReference type="Rhea" id="RHEA-COMP:11367"/>
        <dbReference type="Rhea" id="RHEA-COMP:11368"/>
        <dbReference type="ChEBI" id="CHEBI:29950"/>
        <dbReference type="ChEBI" id="CHEBI:82612"/>
        <dbReference type="ChEBI" id="CHEBI:85445"/>
        <dbReference type="ChEBI" id="CHEBI:85448"/>
        <dbReference type="EC" id="2.1.1.63"/>
    </reaction>
</comment>
<dbReference type="GO" id="GO:0008270">
    <property type="term" value="F:zinc ion binding"/>
    <property type="evidence" value="ECO:0007669"/>
    <property type="project" value="InterPro"/>
</dbReference>
<dbReference type="EC" id="2.1.1.63" evidence="3"/>
<keyword evidence="4 15" id="KW-0489">Methyltransferase</keyword>
<dbReference type="PROSITE" id="PS00374">
    <property type="entry name" value="MGMT"/>
    <property type="match status" value="1"/>
</dbReference>
<dbReference type="GO" id="GO:0032259">
    <property type="term" value="P:methylation"/>
    <property type="evidence" value="ECO:0007669"/>
    <property type="project" value="UniProtKB-KW"/>
</dbReference>
<dbReference type="InterPro" id="IPR001497">
    <property type="entry name" value="MethylDNA_cys_MeTrfase_AS"/>
</dbReference>
<dbReference type="PROSITE" id="PS01124">
    <property type="entry name" value="HTH_ARAC_FAMILY_2"/>
    <property type="match status" value="1"/>
</dbReference>
<dbReference type="InterPro" id="IPR016221">
    <property type="entry name" value="Bifunct_regulatory_prot_Ada"/>
</dbReference>
<evidence type="ECO:0000259" key="14">
    <source>
        <dbReference type="PROSITE" id="PS01124"/>
    </source>
</evidence>
<evidence type="ECO:0000256" key="11">
    <source>
        <dbReference type="ARBA" id="ARBA00049348"/>
    </source>
</evidence>
<dbReference type="Gene3D" id="1.10.10.60">
    <property type="entry name" value="Homeodomain-like"/>
    <property type="match status" value="2"/>
</dbReference>
<dbReference type="InterPro" id="IPR035451">
    <property type="entry name" value="Ada-like_dom_sf"/>
</dbReference>
<dbReference type="SUPFAM" id="SSF57884">
    <property type="entry name" value="Ada DNA repair protein, N-terminal domain (N-Ada 10)"/>
    <property type="match status" value="1"/>
</dbReference>
<dbReference type="SMART" id="SM00342">
    <property type="entry name" value="HTH_ARAC"/>
    <property type="match status" value="1"/>
</dbReference>
<dbReference type="NCBIfam" id="TIGR00589">
    <property type="entry name" value="ogt"/>
    <property type="match status" value="1"/>
</dbReference>
<dbReference type="Pfam" id="PF02805">
    <property type="entry name" value="Ada_Zn_binding"/>
    <property type="match status" value="1"/>
</dbReference>
<gene>
    <name evidence="15" type="ORF">BALG_00665</name>
</gene>
<dbReference type="EMBL" id="EQ999546">
    <property type="protein sequence ID" value="EEZ30546.1"/>
    <property type="molecule type" value="Genomic_DNA"/>
</dbReference>
<feature type="binding site" evidence="13">
    <location>
        <position position="75"/>
    </location>
    <ligand>
        <name>Zn(2+)</name>
        <dbReference type="ChEBI" id="CHEBI:29105"/>
    </ligand>
</feature>
<evidence type="ECO:0000256" key="1">
    <source>
        <dbReference type="ARBA" id="ARBA00001286"/>
    </source>
</evidence>